<feature type="transmembrane region" description="Helical" evidence="7">
    <location>
        <begin position="170"/>
        <end position="188"/>
    </location>
</feature>
<keyword evidence="2 7" id="KW-1003">Cell membrane</keyword>
<evidence type="ECO:0000256" key="1">
    <source>
        <dbReference type="ARBA" id="ARBA00007150"/>
    </source>
</evidence>
<keyword evidence="4 7" id="KW-0812">Transmembrane</keyword>
<feature type="transmembrane region" description="Helical" evidence="7">
    <location>
        <begin position="93"/>
        <end position="112"/>
    </location>
</feature>
<keyword evidence="9" id="KW-1185">Reference proteome</keyword>
<dbReference type="HAMAP" id="MF_01147">
    <property type="entry name" value="Lgt"/>
    <property type="match status" value="1"/>
</dbReference>
<comment type="caution">
    <text evidence="8">The sequence shown here is derived from an EMBL/GenBank/DDBJ whole genome shotgun (WGS) entry which is preliminary data.</text>
</comment>
<evidence type="ECO:0000256" key="5">
    <source>
        <dbReference type="ARBA" id="ARBA00022989"/>
    </source>
</evidence>
<dbReference type="RefSeq" id="WP_189360068.1">
    <property type="nucleotide sequence ID" value="NZ_BMWZ01000003.1"/>
</dbReference>
<evidence type="ECO:0000256" key="6">
    <source>
        <dbReference type="ARBA" id="ARBA00023136"/>
    </source>
</evidence>
<comment type="catalytic activity">
    <reaction evidence="7">
        <text>L-cysteinyl-[prolipoprotein] + a 1,2-diacyl-sn-glycero-3-phospho-(1'-sn-glycerol) = an S-1,2-diacyl-sn-glyceryl-L-cysteinyl-[prolipoprotein] + sn-glycerol 1-phosphate + H(+)</text>
        <dbReference type="Rhea" id="RHEA:56712"/>
        <dbReference type="Rhea" id="RHEA-COMP:14679"/>
        <dbReference type="Rhea" id="RHEA-COMP:14680"/>
        <dbReference type="ChEBI" id="CHEBI:15378"/>
        <dbReference type="ChEBI" id="CHEBI:29950"/>
        <dbReference type="ChEBI" id="CHEBI:57685"/>
        <dbReference type="ChEBI" id="CHEBI:64716"/>
        <dbReference type="ChEBI" id="CHEBI:140658"/>
        <dbReference type="EC" id="2.5.1.145"/>
    </reaction>
</comment>
<feature type="transmembrane region" description="Helical" evidence="7">
    <location>
        <begin position="224"/>
        <end position="248"/>
    </location>
</feature>
<dbReference type="Pfam" id="PF01790">
    <property type="entry name" value="LGT"/>
    <property type="match status" value="1"/>
</dbReference>
<proteinExistence type="inferred from homology"/>
<evidence type="ECO:0000256" key="4">
    <source>
        <dbReference type="ARBA" id="ARBA00022692"/>
    </source>
</evidence>
<comment type="pathway">
    <text evidence="7">Protein modification; lipoprotein biosynthesis (diacylglyceryl transfer).</text>
</comment>
<comment type="subcellular location">
    <subcellularLocation>
        <location evidence="7">Cell membrane</location>
        <topology evidence="7">Multi-pass membrane protein</topology>
    </subcellularLocation>
</comment>
<dbReference type="AlphaFoldDB" id="A0A918V874"/>
<dbReference type="Proteomes" id="UP000636004">
    <property type="component" value="Unassembled WGS sequence"/>
</dbReference>
<feature type="transmembrane region" description="Helical" evidence="7">
    <location>
        <begin position="55"/>
        <end position="73"/>
    </location>
</feature>
<accession>A0A918V874</accession>
<dbReference type="PANTHER" id="PTHR30589">
    <property type="entry name" value="PROLIPOPROTEIN DIACYLGLYCERYL TRANSFERASE"/>
    <property type="match status" value="1"/>
</dbReference>
<dbReference type="EMBL" id="BMWZ01000003">
    <property type="protein sequence ID" value="GGZ77764.1"/>
    <property type="molecule type" value="Genomic_DNA"/>
</dbReference>
<keyword evidence="5 7" id="KW-1133">Transmembrane helix</keyword>
<dbReference type="GO" id="GO:0042158">
    <property type="term" value="P:lipoprotein biosynthetic process"/>
    <property type="evidence" value="ECO:0007669"/>
    <property type="project" value="UniProtKB-UniRule"/>
</dbReference>
<keyword evidence="3 7" id="KW-0808">Transferase</keyword>
<sequence>MYPELFNINLKGLLGLNYIPIASYAVCIVLGTLLASLYGKYTLKKELGISISNNFIYLLFLAGYIGGKVFLYLERPQYYITNPNAVLDTYSSGFVFYGSFIFVIPTAIWYFKKHSLPIWPILDVLAISTTLIQIVGRTGCFLAGCCYGKPTEHVFGMAFPVSNNLPVHPTQLYESMLLCIGLVIMLVIKKHKAFNGQLFLIYLSYYGICRIVLEIFRGDVRGQIISGVLSHSQGIAIILIAISLMAYLRLYKQLTINSKNHEKSF</sequence>
<dbReference type="GO" id="GO:0005886">
    <property type="term" value="C:plasma membrane"/>
    <property type="evidence" value="ECO:0007669"/>
    <property type="project" value="UniProtKB-SubCell"/>
</dbReference>
<comment type="similarity">
    <text evidence="1 7">Belongs to the Lgt family.</text>
</comment>
<dbReference type="EC" id="2.5.1.145" evidence="7"/>
<reference evidence="8" key="2">
    <citation type="submission" date="2020-09" db="EMBL/GenBank/DDBJ databases">
        <authorList>
            <person name="Sun Q."/>
            <person name="Kim S."/>
        </authorList>
    </citation>
    <scope>NUCLEOTIDE SEQUENCE</scope>
    <source>
        <strain evidence="8">KCTC 12710</strain>
    </source>
</reference>
<organism evidence="8 9">
    <name type="scientific">Algibacter mikhailovii</name>
    <dbReference type="NCBI Taxonomy" id="425498"/>
    <lineage>
        <taxon>Bacteria</taxon>
        <taxon>Pseudomonadati</taxon>
        <taxon>Bacteroidota</taxon>
        <taxon>Flavobacteriia</taxon>
        <taxon>Flavobacteriales</taxon>
        <taxon>Flavobacteriaceae</taxon>
        <taxon>Algibacter</taxon>
    </lineage>
</organism>
<name>A0A918V874_9FLAO</name>
<dbReference type="PANTHER" id="PTHR30589:SF0">
    <property type="entry name" value="PHOSPHATIDYLGLYCEROL--PROLIPOPROTEIN DIACYLGLYCERYL TRANSFERASE"/>
    <property type="match status" value="1"/>
</dbReference>
<feature type="transmembrane region" description="Helical" evidence="7">
    <location>
        <begin position="200"/>
        <end position="218"/>
    </location>
</feature>
<feature type="transmembrane region" description="Helical" evidence="7">
    <location>
        <begin position="21"/>
        <end position="43"/>
    </location>
</feature>
<gene>
    <name evidence="7 8" type="primary">lgt</name>
    <name evidence="8" type="ORF">GCM10007028_13850</name>
</gene>
<reference evidence="8" key="1">
    <citation type="journal article" date="2014" name="Int. J. Syst. Evol. Microbiol.">
        <title>Complete genome sequence of Corynebacterium casei LMG S-19264T (=DSM 44701T), isolated from a smear-ripened cheese.</title>
        <authorList>
            <consortium name="US DOE Joint Genome Institute (JGI-PGF)"/>
            <person name="Walter F."/>
            <person name="Albersmeier A."/>
            <person name="Kalinowski J."/>
            <person name="Ruckert C."/>
        </authorList>
    </citation>
    <scope>NUCLEOTIDE SEQUENCE</scope>
    <source>
        <strain evidence="8">KCTC 12710</strain>
    </source>
</reference>
<protein>
    <recommendedName>
        <fullName evidence="7">Phosphatidylglycerol--prolipoprotein diacylglyceryl transferase</fullName>
        <ecNumber evidence="7">2.5.1.145</ecNumber>
    </recommendedName>
</protein>
<feature type="binding site" evidence="7">
    <location>
        <position position="137"/>
    </location>
    <ligand>
        <name>a 1,2-diacyl-sn-glycero-3-phospho-(1'-sn-glycerol)</name>
        <dbReference type="ChEBI" id="CHEBI:64716"/>
    </ligand>
</feature>
<evidence type="ECO:0000313" key="8">
    <source>
        <dbReference type="EMBL" id="GGZ77764.1"/>
    </source>
</evidence>
<evidence type="ECO:0000256" key="7">
    <source>
        <dbReference type="HAMAP-Rule" id="MF_01147"/>
    </source>
</evidence>
<dbReference type="GO" id="GO:0008961">
    <property type="term" value="F:phosphatidylglycerol-prolipoprotein diacylglyceryl transferase activity"/>
    <property type="evidence" value="ECO:0007669"/>
    <property type="project" value="UniProtKB-UniRule"/>
</dbReference>
<keyword evidence="6 7" id="KW-0472">Membrane</keyword>
<dbReference type="InterPro" id="IPR001640">
    <property type="entry name" value="Lgt"/>
</dbReference>
<evidence type="ECO:0000313" key="9">
    <source>
        <dbReference type="Proteomes" id="UP000636004"/>
    </source>
</evidence>
<comment type="function">
    <text evidence="7">Catalyzes the transfer of the diacylglyceryl group from phosphatidylglycerol to the sulfhydryl group of the N-terminal cysteine of a prolipoprotein, the first step in the formation of mature lipoproteins.</text>
</comment>
<evidence type="ECO:0000256" key="3">
    <source>
        <dbReference type="ARBA" id="ARBA00022679"/>
    </source>
</evidence>
<evidence type="ECO:0000256" key="2">
    <source>
        <dbReference type="ARBA" id="ARBA00022475"/>
    </source>
</evidence>